<evidence type="ECO:0000313" key="2">
    <source>
        <dbReference type="EMBL" id="CCH69678.1"/>
    </source>
</evidence>
<protein>
    <submittedName>
        <fullName evidence="2">Putative Micrococcal nuclease</fullName>
        <ecNumber evidence="2">3.1.31.1</ecNumber>
    </submittedName>
</protein>
<dbReference type="STRING" id="1193181.BN10_300019"/>
<dbReference type="GO" id="GO:1990599">
    <property type="term" value="F:3' overhang single-stranded DNA endodeoxyribonuclease activity"/>
    <property type="evidence" value="ECO:0007669"/>
    <property type="project" value="UniProtKB-EC"/>
</dbReference>
<dbReference type="eggNOG" id="COG1525">
    <property type="taxonomic scope" value="Bacteria"/>
</dbReference>
<dbReference type="Pfam" id="PF00565">
    <property type="entry name" value="SNase"/>
    <property type="match status" value="1"/>
</dbReference>
<keyword evidence="2" id="KW-0378">Hydrolase</keyword>
<name>N0DYS7_9MICO</name>
<proteinExistence type="predicted"/>
<dbReference type="SMART" id="SM00318">
    <property type="entry name" value="SNc"/>
    <property type="match status" value="1"/>
</dbReference>
<dbReference type="GO" id="GO:0003676">
    <property type="term" value="F:nucleic acid binding"/>
    <property type="evidence" value="ECO:0007669"/>
    <property type="project" value="InterPro"/>
</dbReference>
<dbReference type="PROSITE" id="PS50830">
    <property type="entry name" value="TNASE_3"/>
    <property type="match status" value="1"/>
</dbReference>
<dbReference type="EMBL" id="CAIZ01000098">
    <property type="protein sequence ID" value="CCH69678.1"/>
    <property type="molecule type" value="Genomic_DNA"/>
</dbReference>
<dbReference type="RefSeq" id="WP_010849570.1">
    <property type="nucleotide sequence ID" value="NZ_HF570956.1"/>
</dbReference>
<dbReference type="AlphaFoldDB" id="N0DYS7"/>
<dbReference type="HOGENOM" id="CLU_1106688_0_0_11"/>
<sequence length="251" mass="26747">MRSRRSRSWAVLIAGLLVVGLAAWLLRREHPAPDDTPTPSPDAGRETGWAARWIIDGDTLDIERDGQVVRLRLLNIDAPERRTADHGPQCLAEAATTRLIELAPRGTELTILTAGQDRYGRTLGEAWLPDGRMLGAEIVRSGLAAPVTIGGQDTFRAEMDVAQAEAAANARGMHDPKENCSLPAHVVSLEGRAHGILPEDAAGRGALSTDAATVLADLTSARPRAGVAALTAAERDDLVTRTRAVLTAIQK</sequence>
<evidence type="ECO:0000313" key="3">
    <source>
        <dbReference type="Proteomes" id="UP000013167"/>
    </source>
</evidence>
<evidence type="ECO:0000259" key="1">
    <source>
        <dbReference type="PROSITE" id="PS50830"/>
    </source>
</evidence>
<gene>
    <name evidence="2" type="ORF">BN10_300019</name>
</gene>
<dbReference type="OrthoDB" id="5241375at2"/>
<organism evidence="2 3">
    <name type="scientific">Phycicoccus elongatus Lp2</name>
    <dbReference type="NCBI Taxonomy" id="1193181"/>
    <lineage>
        <taxon>Bacteria</taxon>
        <taxon>Bacillati</taxon>
        <taxon>Actinomycetota</taxon>
        <taxon>Actinomycetes</taxon>
        <taxon>Micrococcales</taxon>
        <taxon>Intrasporangiaceae</taxon>
        <taxon>Phycicoccus</taxon>
    </lineage>
</organism>
<dbReference type="InterPro" id="IPR035437">
    <property type="entry name" value="SNase_OB-fold_sf"/>
</dbReference>
<dbReference type="EC" id="3.1.31.1" evidence="2"/>
<feature type="domain" description="TNase-like" evidence="1">
    <location>
        <begin position="54"/>
        <end position="176"/>
    </location>
</feature>
<dbReference type="PROSITE" id="PS01123">
    <property type="entry name" value="TNASE_1"/>
    <property type="match status" value="1"/>
</dbReference>
<keyword evidence="3" id="KW-1185">Reference proteome</keyword>
<dbReference type="InterPro" id="IPR002071">
    <property type="entry name" value="Thermonucl_AS"/>
</dbReference>
<dbReference type="Gene3D" id="2.40.50.90">
    <property type="match status" value="1"/>
</dbReference>
<comment type="caution">
    <text evidence="2">The sequence shown here is derived from an EMBL/GenBank/DDBJ whole genome shotgun (WGS) entry which is preliminary data.</text>
</comment>
<dbReference type="Proteomes" id="UP000013167">
    <property type="component" value="Unassembled WGS sequence"/>
</dbReference>
<dbReference type="InterPro" id="IPR016071">
    <property type="entry name" value="Staphylococal_nuclease_OB-fold"/>
</dbReference>
<dbReference type="SUPFAM" id="SSF50199">
    <property type="entry name" value="Staphylococcal nuclease"/>
    <property type="match status" value="1"/>
</dbReference>
<reference evidence="2 3" key="1">
    <citation type="journal article" date="2013" name="ISME J.">
        <title>A metabolic model for members of the genus Tetrasphaera involved in enhanced biological phosphorus removal.</title>
        <authorList>
            <person name="Kristiansen R."/>
            <person name="Nguyen H.T.T."/>
            <person name="Saunders A.M."/>
            <person name="Nielsen J.L."/>
            <person name="Wimmer R."/>
            <person name="Le V.Q."/>
            <person name="McIlroy S.J."/>
            <person name="Petrovski S."/>
            <person name="Seviour R.J."/>
            <person name="Calteau A."/>
            <person name="Nielsen K.L."/>
            <person name="Nielsen P.H."/>
        </authorList>
    </citation>
    <scope>NUCLEOTIDE SEQUENCE [LARGE SCALE GENOMIC DNA]</scope>
    <source>
        <strain evidence="2 3">Lp2</strain>
    </source>
</reference>
<accession>N0DYS7</accession>